<protein>
    <submittedName>
        <fullName evidence="2">Uncharacterized protein</fullName>
    </submittedName>
</protein>
<evidence type="ECO:0000313" key="3">
    <source>
        <dbReference type="Proteomes" id="UP001162030"/>
    </source>
</evidence>
<gene>
    <name evidence="2" type="ORF">MSZNOR_2437</name>
</gene>
<dbReference type="Proteomes" id="UP001162030">
    <property type="component" value="Chromosome"/>
</dbReference>
<sequence length="124" mass="14041">MRLRNGREWPRRSCFPGLRVRPRRDSDFRRHPIQEAPACLIHLKFSLNDAVHGVHRIQRALIAKETVKRQKAVMAIGVMTASPESHGQNRRRHRHEDQPRSGGGSNEATYSGKASWMAPAVTGS</sequence>
<feature type="region of interest" description="Disordered" evidence="1">
    <location>
        <begin position="79"/>
        <end position="124"/>
    </location>
</feature>
<evidence type="ECO:0000313" key="2">
    <source>
        <dbReference type="EMBL" id="CAI8846990.1"/>
    </source>
</evidence>
<proteinExistence type="predicted"/>
<name>A0ABM9I2C6_9GAMM</name>
<reference evidence="2 3" key="1">
    <citation type="submission" date="2023-03" db="EMBL/GenBank/DDBJ databases">
        <authorList>
            <person name="Pearce D."/>
        </authorList>
    </citation>
    <scope>NUCLEOTIDE SEQUENCE [LARGE SCALE GENOMIC DNA]</scope>
    <source>
        <strain evidence="2">Msz</strain>
    </source>
</reference>
<evidence type="ECO:0000256" key="1">
    <source>
        <dbReference type="SAM" id="MobiDB-lite"/>
    </source>
</evidence>
<accession>A0ABM9I2C6</accession>
<organism evidence="2 3">
    <name type="scientific">Methylocaldum szegediense</name>
    <dbReference type="NCBI Taxonomy" id="73780"/>
    <lineage>
        <taxon>Bacteria</taxon>
        <taxon>Pseudomonadati</taxon>
        <taxon>Pseudomonadota</taxon>
        <taxon>Gammaproteobacteria</taxon>
        <taxon>Methylococcales</taxon>
        <taxon>Methylococcaceae</taxon>
        <taxon>Methylocaldum</taxon>
    </lineage>
</organism>
<keyword evidence="3" id="KW-1185">Reference proteome</keyword>
<dbReference type="EMBL" id="OX458333">
    <property type="protein sequence ID" value="CAI8846990.1"/>
    <property type="molecule type" value="Genomic_DNA"/>
</dbReference>